<gene>
    <name evidence="1" type="ORF">O6H91_08G088300</name>
</gene>
<keyword evidence="2" id="KW-1185">Reference proteome</keyword>
<dbReference type="Proteomes" id="UP001162992">
    <property type="component" value="Chromosome 8"/>
</dbReference>
<organism evidence="1 2">
    <name type="scientific">Diphasiastrum complanatum</name>
    <name type="common">Issler's clubmoss</name>
    <name type="synonym">Lycopodium complanatum</name>
    <dbReference type="NCBI Taxonomy" id="34168"/>
    <lineage>
        <taxon>Eukaryota</taxon>
        <taxon>Viridiplantae</taxon>
        <taxon>Streptophyta</taxon>
        <taxon>Embryophyta</taxon>
        <taxon>Tracheophyta</taxon>
        <taxon>Lycopodiopsida</taxon>
        <taxon>Lycopodiales</taxon>
        <taxon>Lycopodiaceae</taxon>
        <taxon>Lycopodioideae</taxon>
        <taxon>Diphasiastrum</taxon>
    </lineage>
</organism>
<sequence length="344" mass="38256">MGCSISGLNALYDVVQGGPDVWVNERKFKILKQIGEGGFAFVYLVKEQQGVQPIKLPKDAKYIAEDGLYALKKVLIQTDEQLDLVKQEIHASSLFNHPNLLPLLEHSIISAKGEGAWIREAYLLFPVYEDGTLLDILNGMRTKKEYFSTLSVLHIFKQICEGLKEMHTLDPPYAHNDVKPGNVLLSKIKEQLPLAVLMDFGSAASARKQVQSRSEALALQEWAAQHCSAPYRAPELWDCPSIADIDERTDIWSLGCTLYAIMYGVSPFEYSLGEADGSLQLAAMSGQVKWAPGPSPPYPDSLQKFVIWMLEPRVALRPKIGDVLVHVDKLLSKLEVDGVNGKHL</sequence>
<evidence type="ECO:0000313" key="1">
    <source>
        <dbReference type="EMBL" id="KAJ7547487.1"/>
    </source>
</evidence>
<evidence type="ECO:0000313" key="2">
    <source>
        <dbReference type="Proteomes" id="UP001162992"/>
    </source>
</evidence>
<protein>
    <submittedName>
        <fullName evidence="1">Uncharacterized protein</fullName>
    </submittedName>
</protein>
<reference evidence="2" key="1">
    <citation type="journal article" date="2024" name="Proc. Natl. Acad. Sci. U.S.A.">
        <title>Extraordinary preservation of gene collinearity over three hundred million years revealed in homosporous lycophytes.</title>
        <authorList>
            <person name="Li C."/>
            <person name="Wickell D."/>
            <person name="Kuo L.Y."/>
            <person name="Chen X."/>
            <person name="Nie B."/>
            <person name="Liao X."/>
            <person name="Peng D."/>
            <person name="Ji J."/>
            <person name="Jenkins J."/>
            <person name="Williams M."/>
            <person name="Shu S."/>
            <person name="Plott C."/>
            <person name="Barry K."/>
            <person name="Rajasekar S."/>
            <person name="Grimwood J."/>
            <person name="Han X."/>
            <person name="Sun S."/>
            <person name="Hou Z."/>
            <person name="He W."/>
            <person name="Dai G."/>
            <person name="Sun C."/>
            <person name="Schmutz J."/>
            <person name="Leebens-Mack J.H."/>
            <person name="Li F.W."/>
            <person name="Wang L."/>
        </authorList>
    </citation>
    <scope>NUCLEOTIDE SEQUENCE [LARGE SCALE GENOMIC DNA]</scope>
    <source>
        <strain evidence="2">cv. PW_Plant_1</strain>
    </source>
</reference>
<dbReference type="EMBL" id="CM055099">
    <property type="protein sequence ID" value="KAJ7547487.1"/>
    <property type="molecule type" value="Genomic_DNA"/>
</dbReference>
<name>A0ACC2D0N6_DIPCM</name>
<comment type="caution">
    <text evidence="1">The sequence shown here is derived from an EMBL/GenBank/DDBJ whole genome shotgun (WGS) entry which is preliminary data.</text>
</comment>
<accession>A0ACC2D0N6</accession>
<proteinExistence type="predicted"/>